<feature type="transmembrane region" description="Helical" evidence="1">
    <location>
        <begin position="12"/>
        <end position="36"/>
    </location>
</feature>
<evidence type="ECO:0000313" key="3">
    <source>
        <dbReference type="Proteomes" id="UP001223586"/>
    </source>
</evidence>
<proteinExistence type="predicted"/>
<keyword evidence="1" id="KW-0472">Membrane</keyword>
<gene>
    <name evidence="2" type="ORF">J2S08_004186</name>
</gene>
<dbReference type="Proteomes" id="UP001223586">
    <property type="component" value="Unassembled WGS sequence"/>
</dbReference>
<comment type="caution">
    <text evidence="2">The sequence shown here is derived from an EMBL/GenBank/DDBJ whole genome shotgun (WGS) entry which is preliminary data.</text>
</comment>
<evidence type="ECO:0000313" key="2">
    <source>
        <dbReference type="EMBL" id="MDQ0178282.1"/>
    </source>
</evidence>
<protein>
    <submittedName>
        <fullName evidence="2">Type IV secretory pathway TrbL component</fullName>
    </submittedName>
</protein>
<keyword evidence="1" id="KW-0812">Transmembrane</keyword>
<reference evidence="2 3" key="1">
    <citation type="submission" date="2023-07" db="EMBL/GenBank/DDBJ databases">
        <title>Genomic Encyclopedia of Type Strains, Phase IV (KMG-IV): sequencing the most valuable type-strain genomes for metagenomic binning, comparative biology and taxonomic classification.</title>
        <authorList>
            <person name="Goeker M."/>
        </authorList>
    </citation>
    <scope>NUCLEOTIDE SEQUENCE [LARGE SCALE GENOMIC DNA]</scope>
    <source>
        <strain evidence="2 3">DSM 23837</strain>
    </source>
</reference>
<keyword evidence="3" id="KW-1185">Reference proteome</keyword>
<feature type="non-terminal residue" evidence="2">
    <location>
        <position position="81"/>
    </location>
</feature>
<dbReference type="EMBL" id="JAUSTT010000038">
    <property type="protein sequence ID" value="MDQ0178282.1"/>
    <property type="molecule type" value="Genomic_DNA"/>
</dbReference>
<accession>A0ABT9WYB8</accession>
<feature type="transmembrane region" description="Helical" evidence="1">
    <location>
        <begin position="48"/>
        <end position="72"/>
    </location>
</feature>
<keyword evidence="1" id="KW-1133">Transmembrane helix</keyword>
<sequence>MKQTRSLFRRFLKGHFLFIFFPPMMLIFFVSFISVSDINEEDLNTLNPFFVIILLFGFIIVAFVVISWLFFLRLRKRLTRL</sequence>
<evidence type="ECO:0000256" key="1">
    <source>
        <dbReference type="SAM" id="Phobius"/>
    </source>
</evidence>
<name>A0ABT9WYB8_9BACI</name>
<organism evidence="2 3">
    <name type="scientific">Bacillus chungangensis</name>
    <dbReference type="NCBI Taxonomy" id="587633"/>
    <lineage>
        <taxon>Bacteria</taxon>
        <taxon>Bacillati</taxon>
        <taxon>Bacillota</taxon>
        <taxon>Bacilli</taxon>
        <taxon>Bacillales</taxon>
        <taxon>Bacillaceae</taxon>
        <taxon>Bacillus</taxon>
    </lineage>
</organism>